<dbReference type="AlphaFoldDB" id="A0AAV3Y3X1"/>
<dbReference type="Proteomes" id="UP000735302">
    <property type="component" value="Unassembled WGS sequence"/>
</dbReference>
<reference evidence="1 2" key="1">
    <citation type="journal article" date="2021" name="Elife">
        <title>Chloroplast acquisition without the gene transfer in kleptoplastic sea slugs, Plakobranchus ocellatus.</title>
        <authorList>
            <person name="Maeda T."/>
            <person name="Takahashi S."/>
            <person name="Yoshida T."/>
            <person name="Shimamura S."/>
            <person name="Takaki Y."/>
            <person name="Nagai Y."/>
            <person name="Toyoda A."/>
            <person name="Suzuki Y."/>
            <person name="Arimoto A."/>
            <person name="Ishii H."/>
            <person name="Satoh N."/>
            <person name="Nishiyama T."/>
            <person name="Hasebe M."/>
            <person name="Maruyama T."/>
            <person name="Minagawa J."/>
            <person name="Obokata J."/>
            <person name="Shigenobu S."/>
        </authorList>
    </citation>
    <scope>NUCLEOTIDE SEQUENCE [LARGE SCALE GENOMIC DNA]</scope>
</reference>
<evidence type="ECO:0008006" key="3">
    <source>
        <dbReference type="Google" id="ProtNLM"/>
    </source>
</evidence>
<keyword evidence="2" id="KW-1185">Reference proteome</keyword>
<proteinExistence type="predicted"/>
<evidence type="ECO:0000313" key="2">
    <source>
        <dbReference type="Proteomes" id="UP000735302"/>
    </source>
</evidence>
<accession>A0AAV3Y3X1</accession>
<dbReference type="EMBL" id="BLXT01000407">
    <property type="protein sequence ID" value="GFN76778.1"/>
    <property type="molecule type" value="Genomic_DNA"/>
</dbReference>
<protein>
    <recommendedName>
        <fullName evidence="3">OTU domain-containing protein</fullName>
    </recommendedName>
</protein>
<sequence length="129" mass="14570">MHRAKTSTDQEYLGKNYHGGFDKGIKRLEEASHQGIQHLIKSAEREALLCGDVNMTDLPDTYASVGTEMNAYELIRPHDIRGCPLLTPEDGNCLFNSISIILIRNTIMASELRYKTCIQMATRKDRALE</sequence>
<evidence type="ECO:0000313" key="1">
    <source>
        <dbReference type="EMBL" id="GFN76778.1"/>
    </source>
</evidence>
<name>A0AAV3Y3X1_9GAST</name>
<comment type="caution">
    <text evidence="1">The sequence shown here is derived from an EMBL/GenBank/DDBJ whole genome shotgun (WGS) entry which is preliminary data.</text>
</comment>
<organism evidence="1 2">
    <name type="scientific">Plakobranchus ocellatus</name>
    <dbReference type="NCBI Taxonomy" id="259542"/>
    <lineage>
        <taxon>Eukaryota</taxon>
        <taxon>Metazoa</taxon>
        <taxon>Spiralia</taxon>
        <taxon>Lophotrochozoa</taxon>
        <taxon>Mollusca</taxon>
        <taxon>Gastropoda</taxon>
        <taxon>Heterobranchia</taxon>
        <taxon>Euthyneura</taxon>
        <taxon>Panpulmonata</taxon>
        <taxon>Sacoglossa</taxon>
        <taxon>Placobranchoidea</taxon>
        <taxon>Plakobranchidae</taxon>
        <taxon>Plakobranchus</taxon>
    </lineage>
</organism>
<gene>
    <name evidence="1" type="ORF">PoB_000328400</name>
</gene>